<evidence type="ECO:0000313" key="2">
    <source>
        <dbReference type="EMBL" id="GAA2113399.1"/>
    </source>
</evidence>
<accession>A0ABP5J8Z6</accession>
<dbReference type="EMBL" id="BAAAQQ010000001">
    <property type="protein sequence ID" value="GAA2113399.1"/>
    <property type="molecule type" value="Genomic_DNA"/>
</dbReference>
<comment type="caution">
    <text evidence="2">The sequence shown here is derived from an EMBL/GenBank/DDBJ whole genome shotgun (WGS) entry which is preliminary data.</text>
</comment>
<evidence type="ECO:0008006" key="4">
    <source>
        <dbReference type="Google" id="ProtNLM"/>
    </source>
</evidence>
<feature type="transmembrane region" description="Helical" evidence="1">
    <location>
        <begin position="20"/>
        <end position="38"/>
    </location>
</feature>
<reference evidence="3" key="1">
    <citation type="journal article" date="2019" name="Int. J. Syst. Evol. Microbiol.">
        <title>The Global Catalogue of Microorganisms (GCM) 10K type strain sequencing project: providing services to taxonomists for standard genome sequencing and annotation.</title>
        <authorList>
            <consortium name="The Broad Institute Genomics Platform"/>
            <consortium name="The Broad Institute Genome Sequencing Center for Infectious Disease"/>
            <person name="Wu L."/>
            <person name="Ma J."/>
        </authorList>
    </citation>
    <scope>NUCLEOTIDE SEQUENCE [LARGE SCALE GENOMIC DNA]</scope>
    <source>
        <strain evidence="3">JCM 16021</strain>
    </source>
</reference>
<protein>
    <recommendedName>
        <fullName evidence="4">ABC transporter permease</fullName>
    </recommendedName>
</protein>
<proteinExistence type="predicted"/>
<keyword evidence="1" id="KW-1133">Transmembrane helix</keyword>
<keyword evidence="1" id="KW-0812">Transmembrane</keyword>
<feature type="transmembrane region" description="Helical" evidence="1">
    <location>
        <begin position="161"/>
        <end position="185"/>
    </location>
</feature>
<organism evidence="2 3">
    <name type="scientific">Nocardioides bigeumensis</name>
    <dbReference type="NCBI Taxonomy" id="433657"/>
    <lineage>
        <taxon>Bacteria</taxon>
        <taxon>Bacillati</taxon>
        <taxon>Actinomycetota</taxon>
        <taxon>Actinomycetes</taxon>
        <taxon>Propionibacteriales</taxon>
        <taxon>Nocardioidaceae</taxon>
        <taxon>Nocardioides</taxon>
    </lineage>
</organism>
<feature type="transmembrane region" description="Helical" evidence="1">
    <location>
        <begin position="118"/>
        <end position="140"/>
    </location>
</feature>
<name>A0ABP5J8Z6_9ACTN</name>
<sequence length="333" mass="35841">MGRLLGVELARLRWRRAVRVLVAAAFVIPLFVFGGTAWSTRPVSEAEIAEATAQAEQEAQQPYVQESIEMCLEDPEMYFGPGFETEDPEQECIDANTPRDEWYLQRSPLDVPSVVNDLGTAIPVILAVLMLLAAATYVGADWASGSMSNQLLFEPRRGRVWAAKALVLAIVGAVVGLVVQTLFWVGVRGLAASRDIAVPGQTWDLVPGIVLRGTLIVVGAALLGYSLTMLFRSTVVTLGILFGVAVASTIIIAALPLGGDNERYMLHTNVGAVVQDGVDYYSSESYTCTYEDGVESCDGQRRLSLAGGASYLALILLLPGFAGLATFRRRDVP</sequence>
<keyword evidence="3" id="KW-1185">Reference proteome</keyword>
<dbReference type="RefSeq" id="WP_344301522.1">
    <property type="nucleotide sequence ID" value="NZ_BAAAQQ010000001.1"/>
</dbReference>
<gene>
    <name evidence="2" type="ORF">GCM10009843_01020</name>
</gene>
<evidence type="ECO:0000313" key="3">
    <source>
        <dbReference type="Proteomes" id="UP001500575"/>
    </source>
</evidence>
<feature type="transmembrane region" description="Helical" evidence="1">
    <location>
        <begin position="235"/>
        <end position="257"/>
    </location>
</feature>
<keyword evidence="1" id="KW-0472">Membrane</keyword>
<dbReference type="Proteomes" id="UP001500575">
    <property type="component" value="Unassembled WGS sequence"/>
</dbReference>
<feature type="transmembrane region" description="Helical" evidence="1">
    <location>
        <begin position="308"/>
        <end position="327"/>
    </location>
</feature>
<evidence type="ECO:0000256" key="1">
    <source>
        <dbReference type="SAM" id="Phobius"/>
    </source>
</evidence>
<feature type="transmembrane region" description="Helical" evidence="1">
    <location>
        <begin position="205"/>
        <end position="223"/>
    </location>
</feature>